<organism evidence="2 3">
    <name type="scientific">Phialophora macrospora</name>
    <dbReference type="NCBI Taxonomy" id="1851006"/>
    <lineage>
        <taxon>Eukaryota</taxon>
        <taxon>Fungi</taxon>
        <taxon>Dikarya</taxon>
        <taxon>Ascomycota</taxon>
        <taxon>Pezizomycotina</taxon>
        <taxon>Eurotiomycetes</taxon>
        <taxon>Chaetothyriomycetidae</taxon>
        <taxon>Chaetothyriales</taxon>
        <taxon>Herpotrichiellaceae</taxon>
        <taxon>Phialophora</taxon>
    </lineage>
</organism>
<dbReference type="Proteomes" id="UP000054266">
    <property type="component" value="Unassembled WGS sequence"/>
</dbReference>
<dbReference type="AlphaFoldDB" id="A0A0D2FKZ7"/>
<evidence type="ECO:0000256" key="1">
    <source>
        <dbReference type="SAM" id="MobiDB-lite"/>
    </source>
</evidence>
<reference evidence="2 3" key="1">
    <citation type="submission" date="2015-01" db="EMBL/GenBank/DDBJ databases">
        <title>The Genome Sequence of Capronia semiimmersa CBS27337.</title>
        <authorList>
            <consortium name="The Broad Institute Genomics Platform"/>
            <person name="Cuomo C."/>
            <person name="de Hoog S."/>
            <person name="Gorbushina A."/>
            <person name="Stielow B."/>
            <person name="Teixiera M."/>
            <person name="Abouelleil A."/>
            <person name="Chapman S.B."/>
            <person name="Priest M."/>
            <person name="Young S.K."/>
            <person name="Wortman J."/>
            <person name="Nusbaum C."/>
            <person name="Birren B."/>
        </authorList>
    </citation>
    <scope>NUCLEOTIDE SEQUENCE [LARGE SCALE GENOMIC DNA]</scope>
    <source>
        <strain evidence="2 3">CBS 27337</strain>
    </source>
</reference>
<evidence type="ECO:0008006" key="4">
    <source>
        <dbReference type="Google" id="ProtNLM"/>
    </source>
</evidence>
<dbReference type="EMBL" id="KN846958">
    <property type="protein sequence ID" value="KIW68798.1"/>
    <property type="molecule type" value="Genomic_DNA"/>
</dbReference>
<protein>
    <recommendedName>
        <fullName evidence="4">Transcription factor domain-containing protein</fullName>
    </recommendedName>
</protein>
<dbReference type="HOGENOM" id="CLU_032227_2_0_1"/>
<keyword evidence="3" id="KW-1185">Reference proteome</keyword>
<dbReference type="PANTHER" id="PTHR37540:SF5">
    <property type="entry name" value="TRANSCRIPTION FACTOR DOMAIN-CONTAINING PROTEIN"/>
    <property type="match status" value="1"/>
</dbReference>
<dbReference type="InterPro" id="IPR021858">
    <property type="entry name" value="Fun_TF"/>
</dbReference>
<accession>A0A0D2FKZ7</accession>
<dbReference type="Pfam" id="PF11951">
    <property type="entry name" value="Fungal_trans_2"/>
    <property type="match status" value="1"/>
</dbReference>
<feature type="region of interest" description="Disordered" evidence="1">
    <location>
        <begin position="1"/>
        <end position="37"/>
    </location>
</feature>
<evidence type="ECO:0000313" key="2">
    <source>
        <dbReference type="EMBL" id="KIW68798.1"/>
    </source>
</evidence>
<feature type="region of interest" description="Disordered" evidence="1">
    <location>
        <begin position="295"/>
        <end position="314"/>
    </location>
</feature>
<name>A0A0D2FKZ7_9EURO</name>
<dbReference type="PANTHER" id="PTHR37540">
    <property type="entry name" value="TRANSCRIPTION FACTOR (ACR-2), PUTATIVE-RELATED-RELATED"/>
    <property type="match status" value="1"/>
</dbReference>
<evidence type="ECO:0000313" key="3">
    <source>
        <dbReference type="Proteomes" id="UP000054266"/>
    </source>
</evidence>
<sequence length="490" mass="54986">MNSRRGELTRRHRRQLSRGHSNGYPNTDDDSENSRCPSPLLTVEGGYRVDPFTRYPVARATKGVRFMADYYIQIWAPQQAQAFSVQNGRNSLLALILPLAFENSMLFEATIAMTRAAWVLRRGTEPFADKMLLRHRGVAMKELRDGLVATQPPSQDLVLLTMSTLLTLNYMINDVQPFEVHLHALESMLATATGDSDVRNFVRGRVLAFGVMASFLQAHQPSYASRVNEKGHRISTLTYPGHPFPPDLCAVIARLPEGFGEVALSRGMAVELISFLVKLTELITWIATLENAGGQSTTAGTAASARASEPAPSRPDMTIQRAIYDLQCLLALPLTPPEGQMVRALLAFCLHLYNEMTFHIPLARPLRPLLEVFTAHHTELPRPPWLQRCLYWCAMVVAGAWDTQIDASPERHVVLDRLAARLPEARSWADTEALMRKFLWVDRLADEWEVCWRAAAFRSRRQRRGASQMASLSHLLIESARESETSSSVE</sequence>
<gene>
    <name evidence="2" type="ORF">PV04_04719</name>
</gene>
<proteinExistence type="predicted"/>